<accession>A0A6N6VPC6</accession>
<dbReference type="RefSeq" id="WP_153421912.1">
    <property type="nucleotide sequence ID" value="NZ_WFLM01000009.1"/>
</dbReference>
<dbReference type="EMBL" id="WFLM01000009">
    <property type="protein sequence ID" value="KAB8035887.1"/>
    <property type="molecule type" value="Genomic_DNA"/>
</dbReference>
<dbReference type="SUPFAM" id="SSF56091">
    <property type="entry name" value="DNA ligase/mRNA capping enzyme, catalytic domain"/>
    <property type="match status" value="1"/>
</dbReference>
<dbReference type="AlphaFoldDB" id="A0A6N6VPC6"/>
<dbReference type="Proteomes" id="UP000437748">
    <property type="component" value="Unassembled WGS sequence"/>
</dbReference>
<name>A0A6N6VPC6_9BACT</name>
<dbReference type="OrthoDB" id="9255590at2"/>
<keyword evidence="2" id="KW-1185">Reference proteome</keyword>
<proteinExistence type="predicted"/>
<organism evidence="1 2">
    <name type="scientific">Silvanigrella paludirubra</name>
    <dbReference type="NCBI Taxonomy" id="2499159"/>
    <lineage>
        <taxon>Bacteria</taxon>
        <taxon>Pseudomonadati</taxon>
        <taxon>Bdellovibrionota</taxon>
        <taxon>Oligoflexia</taxon>
        <taxon>Silvanigrellales</taxon>
        <taxon>Silvanigrellaceae</taxon>
        <taxon>Silvanigrella</taxon>
    </lineage>
</organism>
<evidence type="ECO:0000313" key="2">
    <source>
        <dbReference type="Proteomes" id="UP000437748"/>
    </source>
</evidence>
<gene>
    <name evidence="1" type="ORF">GCL60_16790</name>
</gene>
<evidence type="ECO:0000313" key="1">
    <source>
        <dbReference type="EMBL" id="KAB8035887.1"/>
    </source>
</evidence>
<protein>
    <submittedName>
        <fullName evidence="1">Uncharacterized protein</fullName>
    </submittedName>
</protein>
<sequence length="277" mass="32404">MKPSEDFKKFNKINALYKAKMTITQKLHGTNALIYIYFDGMTGNLDLICGSRTRWITPQDDNYGFAKFIHENKEEFIDKLGEGYHYGEWVGFGINSGEGLDNRNLILFDWQKFHNKPLPERTNTIPVLYHGEINFNIINEKMEYLKNNGSELVKGFMNVEGIVIDINGVKYKKVFNPEETKWISSKSDKKMKQDNLVFDYLLQHNRLENLLSKDERYLKEFPKSIGLIINDYTSDLLSEEQIDENIYNQNLKKIKREVGYFVVDLIKSKLLKQSKAS</sequence>
<comment type="caution">
    <text evidence="1">The sequence shown here is derived from an EMBL/GenBank/DDBJ whole genome shotgun (WGS) entry which is preliminary data.</text>
</comment>
<reference evidence="1 2" key="1">
    <citation type="submission" date="2019-10" db="EMBL/GenBank/DDBJ databases">
        <title>New species of Slilvanegrellaceae.</title>
        <authorList>
            <person name="Pitt A."/>
            <person name="Hahn M.W."/>
        </authorList>
    </citation>
    <scope>NUCLEOTIDE SEQUENCE [LARGE SCALE GENOMIC DNA]</scope>
    <source>
        <strain evidence="1 2">SP-Ram-0.45-NSY-1</strain>
    </source>
</reference>